<feature type="active site" evidence="5">
    <location>
        <position position="280"/>
    </location>
</feature>
<dbReference type="PANTHER" id="PTHR47966:SF40">
    <property type="entry name" value="ASPARTIC PROTEASE 3"/>
    <property type="match status" value="1"/>
</dbReference>
<dbReference type="GO" id="GO:0006508">
    <property type="term" value="P:proteolysis"/>
    <property type="evidence" value="ECO:0007669"/>
    <property type="project" value="UniProtKB-KW"/>
</dbReference>
<evidence type="ECO:0000256" key="4">
    <source>
        <dbReference type="ARBA" id="ARBA00022801"/>
    </source>
</evidence>
<comment type="similarity">
    <text evidence="1 7">Belongs to the peptidase A1 family.</text>
</comment>
<feature type="region of interest" description="Disordered" evidence="8">
    <location>
        <begin position="366"/>
        <end position="393"/>
    </location>
</feature>
<evidence type="ECO:0000313" key="12">
    <source>
        <dbReference type="Proteomes" id="UP000298663"/>
    </source>
</evidence>
<dbReference type="InterPro" id="IPR001461">
    <property type="entry name" value="Aspartic_peptidase_A1"/>
</dbReference>
<proteinExistence type="inferred from homology"/>
<dbReference type="FunFam" id="2.40.70.10:FF:000115">
    <property type="entry name" value="Lysosomal aspartic protease"/>
    <property type="match status" value="1"/>
</dbReference>
<feature type="active site" evidence="5">
    <location>
        <position position="89"/>
    </location>
</feature>
<feature type="compositionally biased region" description="Low complexity" evidence="8">
    <location>
        <begin position="366"/>
        <end position="388"/>
    </location>
</feature>
<evidence type="ECO:0000256" key="5">
    <source>
        <dbReference type="PIRSR" id="PIRSR601461-1"/>
    </source>
</evidence>
<evidence type="ECO:0000256" key="6">
    <source>
        <dbReference type="PIRSR" id="PIRSR601461-2"/>
    </source>
</evidence>
<dbReference type="Gene3D" id="2.40.70.10">
    <property type="entry name" value="Acid Proteases"/>
    <property type="match status" value="2"/>
</dbReference>
<feature type="domain" description="Peptidase A1" evidence="10">
    <location>
        <begin position="71"/>
        <end position="391"/>
    </location>
</feature>
<name>A0A4U5MEW4_STECR</name>
<keyword evidence="2 7" id="KW-0645">Protease</keyword>
<dbReference type="PRINTS" id="PR00792">
    <property type="entry name" value="PEPSIN"/>
</dbReference>
<evidence type="ECO:0000256" key="9">
    <source>
        <dbReference type="SAM" id="SignalP"/>
    </source>
</evidence>
<dbReference type="GO" id="GO:0005764">
    <property type="term" value="C:lysosome"/>
    <property type="evidence" value="ECO:0007669"/>
    <property type="project" value="TreeGrafter"/>
</dbReference>
<feature type="chain" id="PRO_5020466498" description="Peptidase A1 domain-containing protein" evidence="9">
    <location>
        <begin position="19"/>
        <end position="435"/>
    </location>
</feature>
<evidence type="ECO:0000256" key="1">
    <source>
        <dbReference type="ARBA" id="ARBA00007447"/>
    </source>
</evidence>
<dbReference type="InterPro" id="IPR001969">
    <property type="entry name" value="Aspartic_peptidase_AS"/>
</dbReference>
<dbReference type="SUPFAM" id="SSF50630">
    <property type="entry name" value="Acid proteases"/>
    <property type="match status" value="1"/>
</dbReference>
<evidence type="ECO:0000256" key="7">
    <source>
        <dbReference type="RuleBase" id="RU000454"/>
    </source>
</evidence>
<gene>
    <name evidence="11" type="ORF">L596_023850</name>
</gene>
<evidence type="ECO:0000259" key="10">
    <source>
        <dbReference type="PROSITE" id="PS51767"/>
    </source>
</evidence>
<keyword evidence="4 7" id="KW-0378">Hydrolase</keyword>
<dbReference type="EMBL" id="AZBU02000008">
    <property type="protein sequence ID" value="TKR67750.1"/>
    <property type="molecule type" value="Genomic_DNA"/>
</dbReference>
<evidence type="ECO:0000256" key="8">
    <source>
        <dbReference type="SAM" id="MobiDB-lite"/>
    </source>
</evidence>
<dbReference type="InterPro" id="IPR033121">
    <property type="entry name" value="PEPTIDASE_A1"/>
</dbReference>
<dbReference type="PANTHER" id="PTHR47966">
    <property type="entry name" value="BETA-SITE APP-CLEAVING ENZYME, ISOFORM A-RELATED"/>
    <property type="match status" value="1"/>
</dbReference>
<feature type="disulfide bond" evidence="6">
    <location>
        <begin position="102"/>
        <end position="109"/>
    </location>
</feature>
<dbReference type="Proteomes" id="UP000298663">
    <property type="component" value="Unassembled WGS sequence"/>
</dbReference>
<dbReference type="STRING" id="34508.A0A4U5MEW4"/>
<sequence>MVSRTIVALLALCVASKALIRVPLHKHEHSRRSYKINMIAEYLKQKYVPGHVFGSELDYNEGLSDFANAQYYGPITIGNPPQEFQVLFDTGSSNLWVPCKGCPITNLACDFHKKFNCDASTTCTNTHEPFKIQYGSGSMDGEVVNDVVCFGKNRKDWCTDKTQGFACAKDEPGMAFVASKFDGILGMGWDTISVDKLSQPMDQIFANTAECPEPVFSFWLDRDENGKKGGEMTLCGIDNSHYTGEIAWEKLTKEDYWRLNLGGISIEGQQITGPTSSIVDTGTSLLAGPKDQVEKIQKLIGAFQILPGEYEIDCNKIPNMPNVEFTLGGQTFTLTPKDYVIEMTEMGESACISGFMGIDLSGNPNAPSGSLEMSSSESSTPSSTMARSALDSPSPPLAATKPFSLFCKLASNVINAFKKASVNDQRRCFWICKES</sequence>
<keyword evidence="6" id="KW-1015">Disulfide bond</keyword>
<feature type="signal peptide" evidence="9">
    <location>
        <begin position="1"/>
        <end position="18"/>
    </location>
</feature>
<keyword evidence="12" id="KW-1185">Reference proteome</keyword>
<protein>
    <recommendedName>
        <fullName evidence="10">Peptidase A1 domain-containing protein</fullName>
    </recommendedName>
</protein>
<organism evidence="11 12">
    <name type="scientific">Steinernema carpocapsae</name>
    <name type="common">Entomopathogenic nematode</name>
    <dbReference type="NCBI Taxonomy" id="34508"/>
    <lineage>
        <taxon>Eukaryota</taxon>
        <taxon>Metazoa</taxon>
        <taxon>Ecdysozoa</taxon>
        <taxon>Nematoda</taxon>
        <taxon>Chromadorea</taxon>
        <taxon>Rhabditida</taxon>
        <taxon>Tylenchina</taxon>
        <taxon>Panagrolaimomorpha</taxon>
        <taxon>Strongyloidoidea</taxon>
        <taxon>Steinernematidae</taxon>
        <taxon>Steinernema</taxon>
    </lineage>
</organism>
<accession>A0A4U5MEW4</accession>
<comment type="caution">
    <text evidence="11">The sequence shown here is derived from an EMBL/GenBank/DDBJ whole genome shotgun (WGS) entry which is preliminary data.</text>
</comment>
<dbReference type="InterPro" id="IPR021109">
    <property type="entry name" value="Peptidase_aspartic_dom_sf"/>
</dbReference>
<dbReference type="GO" id="GO:0004190">
    <property type="term" value="F:aspartic-type endopeptidase activity"/>
    <property type="evidence" value="ECO:0007669"/>
    <property type="project" value="UniProtKB-KW"/>
</dbReference>
<dbReference type="OrthoDB" id="771136at2759"/>
<reference evidence="11 12" key="1">
    <citation type="journal article" date="2015" name="Genome Biol.">
        <title>Comparative genomics of Steinernema reveals deeply conserved gene regulatory networks.</title>
        <authorList>
            <person name="Dillman A.R."/>
            <person name="Macchietto M."/>
            <person name="Porter C.F."/>
            <person name="Rogers A."/>
            <person name="Williams B."/>
            <person name="Antoshechkin I."/>
            <person name="Lee M.M."/>
            <person name="Goodwin Z."/>
            <person name="Lu X."/>
            <person name="Lewis E.E."/>
            <person name="Goodrich-Blair H."/>
            <person name="Stock S.P."/>
            <person name="Adams B.J."/>
            <person name="Sternberg P.W."/>
            <person name="Mortazavi A."/>
        </authorList>
    </citation>
    <scope>NUCLEOTIDE SEQUENCE [LARGE SCALE GENOMIC DNA]</scope>
    <source>
        <strain evidence="11 12">ALL</strain>
    </source>
</reference>
<dbReference type="Pfam" id="PF00026">
    <property type="entry name" value="Asp"/>
    <property type="match status" value="1"/>
</dbReference>
<feature type="disulfide bond" evidence="6">
    <location>
        <begin position="314"/>
        <end position="351"/>
    </location>
</feature>
<keyword evidence="3 7" id="KW-0064">Aspartyl protease</keyword>
<keyword evidence="9" id="KW-0732">Signal</keyword>
<reference evidence="11 12" key="2">
    <citation type="journal article" date="2019" name="G3 (Bethesda)">
        <title>Hybrid Assembly of the Genome of the Entomopathogenic Nematode Steinernema carpocapsae Identifies the X-Chromosome.</title>
        <authorList>
            <person name="Serra L."/>
            <person name="Macchietto M."/>
            <person name="Macias-Munoz A."/>
            <person name="McGill C.J."/>
            <person name="Rodriguez I.M."/>
            <person name="Rodriguez B."/>
            <person name="Murad R."/>
            <person name="Mortazavi A."/>
        </authorList>
    </citation>
    <scope>NUCLEOTIDE SEQUENCE [LARGE SCALE GENOMIC DNA]</scope>
    <source>
        <strain evidence="11 12">ALL</strain>
    </source>
</reference>
<dbReference type="AlphaFoldDB" id="A0A4U5MEW4"/>
<evidence type="ECO:0000256" key="3">
    <source>
        <dbReference type="ARBA" id="ARBA00022750"/>
    </source>
</evidence>
<dbReference type="PROSITE" id="PS00141">
    <property type="entry name" value="ASP_PROTEASE"/>
    <property type="match status" value="1"/>
</dbReference>
<evidence type="ECO:0000313" key="11">
    <source>
        <dbReference type="EMBL" id="TKR67750.1"/>
    </source>
</evidence>
<dbReference type="PROSITE" id="PS51767">
    <property type="entry name" value="PEPTIDASE_A1"/>
    <property type="match status" value="1"/>
</dbReference>
<evidence type="ECO:0000256" key="2">
    <source>
        <dbReference type="ARBA" id="ARBA00022670"/>
    </source>
</evidence>